<gene>
    <name evidence="1" type="ORF">MMIC_P0052</name>
</gene>
<dbReference type="SUPFAM" id="SSF64076">
    <property type="entry name" value="MTH938-like"/>
    <property type="match status" value="1"/>
</dbReference>
<dbReference type="PANTHER" id="PTHR21192:SF2">
    <property type="entry name" value="NADH DEHYDROGENASE [UBIQUINONE] 1 ALPHA SUBCOMPLEX ASSEMBLY FACTOR 3"/>
    <property type="match status" value="1"/>
</dbReference>
<sequence>MKGDISAQLAAGTLLFTGYDEHEIKVNEKTYHSGLSIHKGLVTAPWGPDCLSELSIDDLTAFTQSAPEVMILGTGRQTRFPSPEIMAFMADNHIGFECMDSRAAARTYNILVAEGRPASVALLLPSARK</sequence>
<dbReference type="InterPro" id="IPR007523">
    <property type="entry name" value="NDUFAF3/AAMDC"/>
</dbReference>
<dbReference type="STRING" id="1921010.MMIC_P0052"/>
<organism evidence="1 2">
    <name type="scientific">Mariprofundus micogutta</name>
    <dbReference type="NCBI Taxonomy" id="1921010"/>
    <lineage>
        <taxon>Bacteria</taxon>
        <taxon>Pseudomonadati</taxon>
        <taxon>Pseudomonadota</taxon>
        <taxon>Candidatius Mariprofundia</taxon>
        <taxon>Mariprofundales</taxon>
        <taxon>Mariprofundaceae</taxon>
        <taxon>Mariprofundus</taxon>
    </lineage>
</organism>
<name>A0A1L8CJN4_9PROT</name>
<accession>A0A1L8CJN4</accession>
<proteinExistence type="predicted"/>
<comment type="caution">
    <text evidence="1">The sequence shown here is derived from an EMBL/GenBank/DDBJ whole genome shotgun (WGS) entry which is preliminary data.</text>
</comment>
<dbReference type="EMBL" id="BDFD01000001">
    <property type="protein sequence ID" value="GAV19123.1"/>
    <property type="molecule type" value="Genomic_DNA"/>
</dbReference>
<reference evidence="1 2" key="1">
    <citation type="journal article" date="2017" name="Arch. Microbiol.">
        <title>Mariprofundus micogutta sp. nov., a novel iron-oxidizing zetaproteobacterium isolated from a deep-sea hydrothermal field at the Bayonnaise knoll of the Izu-Ogasawara arc, and a description of Mariprofundales ord. nov. and Zetaproteobacteria classis nov.</title>
        <authorList>
            <person name="Makita H."/>
            <person name="Tanaka E."/>
            <person name="Mitsunobu S."/>
            <person name="Miyazaki M."/>
            <person name="Nunoura T."/>
            <person name="Uematsu K."/>
            <person name="Takaki Y."/>
            <person name="Nishi S."/>
            <person name="Shimamura S."/>
            <person name="Takai K."/>
        </authorList>
    </citation>
    <scope>NUCLEOTIDE SEQUENCE [LARGE SCALE GENOMIC DNA]</scope>
    <source>
        <strain evidence="1 2">ET2</strain>
    </source>
</reference>
<dbReference type="Proteomes" id="UP000231632">
    <property type="component" value="Unassembled WGS sequence"/>
</dbReference>
<dbReference type="InterPro" id="IPR036748">
    <property type="entry name" value="MTH938-like_sf"/>
</dbReference>
<protein>
    <submittedName>
        <fullName evidence="1">NADH dehydrogenase</fullName>
    </submittedName>
</protein>
<dbReference type="Gene3D" id="3.40.1230.10">
    <property type="entry name" value="MTH938-like"/>
    <property type="match status" value="1"/>
</dbReference>
<dbReference type="PANTHER" id="PTHR21192">
    <property type="entry name" value="NUCLEAR PROTEIN E3-3"/>
    <property type="match status" value="1"/>
</dbReference>
<evidence type="ECO:0000313" key="2">
    <source>
        <dbReference type="Proteomes" id="UP000231632"/>
    </source>
</evidence>
<keyword evidence="2" id="KW-1185">Reference proteome</keyword>
<evidence type="ECO:0000313" key="1">
    <source>
        <dbReference type="EMBL" id="GAV19123.1"/>
    </source>
</evidence>
<dbReference type="AlphaFoldDB" id="A0A1L8CJN4"/>
<dbReference type="OrthoDB" id="9800373at2"/>
<dbReference type="RefSeq" id="WP_072658323.1">
    <property type="nucleotide sequence ID" value="NZ_BDFD01000001.1"/>
</dbReference>
<dbReference type="Pfam" id="PF04430">
    <property type="entry name" value="DUF498"/>
    <property type="match status" value="1"/>
</dbReference>